<protein>
    <submittedName>
        <fullName evidence="2">Rv1355c family protein</fullName>
    </submittedName>
</protein>
<dbReference type="InterPro" id="IPR000415">
    <property type="entry name" value="Nitroreductase-like"/>
</dbReference>
<organism evidence="2 3">
    <name type="scientific">Nocardia halotolerans</name>
    <dbReference type="NCBI Taxonomy" id="1755878"/>
    <lineage>
        <taxon>Bacteria</taxon>
        <taxon>Bacillati</taxon>
        <taxon>Actinomycetota</taxon>
        <taxon>Actinomycetes</taxon>
        <taxon>Mycobacteriales</taxon>
        <taxon>Nocardiaceae</taxon>
        <taxon>Nocardia</taxon>
    </lineage>
</organism>
<proteinExistence type="predicted"/>
<gene>
    <name evidence="2" type="ORF">ACFO5K_16085</name>
</gene>
<comment type="caution">
    <text evidence="2">The sequence shown here is derived from an EMBL/GenBank/DDBJ whole genome shotgun (WGS) entry which is preliminary data.</text>
</comment>
<dbReference type="PANTHER" id="PTHR43267:SF3">
    <property type="entry name" value="THIF PROTEIN"/>
    <property type="match status" value="1"/>
</dbReference>
<dbReference type="SUPFAM" id="SSF69572">
    <property type="entry name" value="Activating enzymes of the ubiquitin-like proteins"/>
    <property type="match status" value="1"/>
</dbReference>
<sequence length="714" mass="77777">MTDTVHPNDVFRPVVLDDSSPEDAAELARLRREPGIELVDLREPMRTELRRVNNPPDADPAQDRWVYYPWRRALRGIVGAQAFRAIRLDRNRNKLTRQEQAALATRSIGVVGQSVGHAVAYTLALEGSCGLLRLADFDTVELSNLNRIPAGLFDIGVNKCVVTARRIAELDPYLPVQVYPEGIDDESMDRFLDGLSVVLEECDSLDVKFAVREGARRHRIPLLMDTSDRGLFDVERFDLEPDRPPFHGLLGATTGPDLRGLTTREKAPHVMRILDPRELSARMAASLAEIDETVTTWPQLGGDIQLGAAIAAAAVRRLGLGQELASGRVRVDLERALDELTEPAPVDFELPAQAVEVEDTATGTSPRALILEAVQRAPSGGNTQPWSATLDGDVVRIDLDPSRTSTMDVGYRGSAVAIGAALHNARAAAAAHGLLGPHQIAVNAPDALSVTLRLGDGGDAELAGEYPQVRTRATNRHLGDGAEIDPRVLAELTEVAARAGANLYSVTDRDGIVEAAELLGESDRIRYLTPRLHAEMFSELRWPTDDLRTGLDVRSLELAPDEQAKLQIGRRPDVMERLRSWSAGRALGEYTRDRVTSSSAVIVVSVAAEAGAEPDLSDYVRGGTAVQKVWFAAQRHDLAVQPVSPVFLYARDTEDLRSVSAEFTDTLTSVHKRFFELIRVPVHEAVALVLRLSCAPAPTIRSSRLPVLGSGNNG</sequence>
<dbReference type="Gene3D" id="3.40.50.720">
    <property type="entry name" value="NAD(P)-binding Rossmann-like Domain"/>
    <property type="match status" value="1"/>
</dbReference>
<reference evidence="3" key="1">
    <citation type="journal article" date="2019" name="Int. J. Syst. Evol. Microbiol.">
        <title>The Global Catalogue of Microorganisms (GCM) 10K type strain sequencing project: providing services to taxonomists for standard genome sequencing and annotation.</title>
        <authorList>
            <consortium name="The Broad Institute Genomics Platform"/>
            <consortium name="The Broad Institute Genome Sequencing Center for Infectious Disease"/>
            <person name="Wu L."/>
            <person name="Ma J."/>
        </authorList>
    </citation>
    <scope>NUCLEOTIDE SEQUENCE [LARGE SCALE GENOMIC DNA]</scope>
    <source>
        <strain evidence="3">IBRC-M 10490</strain>
    </source>
</reference>
<dbReference type="InterPro" id="IPR045886">
    <property type="entry name" value="ThiF/MoeB/HesA"/>
</dbReference>
<dbReference type="RefSeq" id="WP_378562633.1">
    <property type="nucleotide sequence ID" value="NZ_JBHSDL010000014.1"/>
</dbReference>
<dbReference type="InterPro" id="IPR035985">
    <property type="entry name" value="Ubiquitin-activating_enz"/>
</dbReference>
<dbReference type="Gene3D" id="3.40.109.10">
    <property type="entry name" value="NADH Oxidase"/>
    <property type="match status" value="1"/>
</dbReference>
<dbReference type="SUPFAM" id="SSF55469">
    <property type="entry name" value="FMN-dependent nitroreductase-like"/>
    <property type="match status" value="1"/>
</dbReference>
<evidence type="ECO:0000313" key="2">
    <source>
        <dbReference type="EMBL" id="MFC4375620.1"/>
    </source>
</evidence>
<feature type="domain" description="THIF-type NAD/FAD binding fold" evidence="1">
    <location>
        <begin position="89"/>
        <end position="223"/>
    </location>
</feature>
<keyword evidence="3" id="KW-1185">Reference proteome</keyword>
<name>A0ABV8VLQ9_9NOCA</name>
<dbReference type="Proteomes" id="UP001595844">
    <property type="component" value="Unassembled WGS sequence"/>
</dbReference>
<evidence type="ECO:0000259" key="1">
    <source>
        <dbReference type="Pfam" id="PF00899"/>
    </source>
</evidence>
<dbReference type="CDD" id="cd01483">
    <property type="entry name" value="E1_enzyme_family"/>
    <property type="match status" value="1"/>
</dbReference>
<evidence type="ECO:0000313" key="3">
    <source>
        <dbReference type="Proteomes" id="UP001595844"/>
    </source>
</evidence>
<accession>A0ABV8VLQ9</accession>
<dbReference type="NCBIfam" id="NF005901">
    <property type="entry name" value="PRK07877.1"/>
    <property type="match status" value="1"/>
</dbReference>
<dbReference type="Pfam" id="PF00899">
    <property type="entry name" value="ThiF"/>
    <property type="match status" value="1"/>
</dbReference>
<dbReference type="EMBL" id="JBHSDL010000014">
    <property type="protein sequence ID" value="MFC4375620.1"/>
    <property type="molecule type" value="Genomic_DNA"/>
</dbReference>
<dbReference type="PANTHER" id="PTHR43267">
    <property type="entry name" value="TRNA THREONYLCARBAMOYLADENOSINE DEHYDRATASE"/>
    <property type="match status" value="1"/>
</dbReference>
<dbReference type="InterPro" id="IPR000594">
    <property type="entry name" value="ThiF_NAD_FAD-bd"/>
</dbReference>